<feature type="compositionally biased region" description="Polar residues" evidence="1">
    <location>
        <begin position="231"/>
        <end position="240"/>
    </location>
</feature>
<keyword evidence="4" id="KW-1185">Reference proteome</keyword>
<feature type="compositionally biased region" description="Basic and acidic residues" evidence="1">
    <location>
        <begin position="73"/>
        <end position="86"/>
    </location>
</feature>
<feature type="compositionally biased region" description="Low complexity" evidence="1">
    <location>
        <begin position="266"/>
        <end position="289"/>
    </location>
</feature>
<dbReference type="NCBIfam" id="TIGR02251">
    <property type="entry name" value="HIF-SF_euk"/>
    <property type="match status" value="1"/>
</dbReference>
<evidence type="ECO:0000313" key="4">
    <source>
        <dbReference type="Proteomes" id="UP001642482"/>
    </source>
</evidence>
<dbReference type="Gene3D" id="3.40.50.1000">
    <property type="entry name" value="HAD superfamily/HAD-like"/>
    <property type="match status" value="1"/>
</dbReference>
<dbReference type="Pfam" id="PF03031">
    <property type="entry name" value="NIF"/>
    <property type="match status" value="1"/>
</dbReference>
<feature type="compositionally biased region" description="Polar residues" evidence="1">
    <location>
        <begin position="1"/>
        <end position="12"/>
    </location>
</feature>
<organism evidence="3 4">
    <name type="scientific">Sporothrix eucalyptigena</name>
    <dbReference type="NCBI Taxonomy" id="1812306"/>
    <lineage>
        <taxon>Eukaryota</taxon>
        <taxon>Fungi</taxon>
        <taxon>Dikarya</taxon>
        <taxon>Ascomycota</taxon>
        <taxon>Pezizomycotina</taxon>
        <taxon>Sordariomycetes</taxon>
        <taxon>Sordariomycetidae</taxon>
        <taxon>Ophiostomatales</taxon>
        <taxon>Ophiostomataceae</taxon>
        <taxon>Sporothrix</taxon>
    </lineage>
</organism>
<accession>A0ABP0CQC5</accession>
<evidence type="ECO:0000256" key="1">
    <source>
        <dbReference type="SAM" id="MobiDB-lite"/>
    </source>
</evidence>
<dbReference type="InterPro" id="IPR011948">
    <property type="entry name" value="Dullard_phosphatase"/>
</dbReference>
<feature type="compositionally biased region" description="Basic and acidic residues" evidence="1">
    <location>
        <begin position="214"/>
        <end position="223"/>
    </location>
</feature>
<proteinExistence type="predicted"/>
<feature type="domain" description="FCP1 homology" evidence="2">
    <location>
        <begin position="420"/>
        <end position="578"/>
    </location>
</feature>
<dbReference type="Proteomes" id="UP001642482">
    <property type="component" value="Unassembled WGS sequence"/>
</dbReference>
<dbReference type="PANTHER" id="PTHR12210">
    <property type="entry name" value="DULLARD PROTEIN PHOSPHATASE"/>
    <property type="match status" value="1"/>
</dbReference>
<feature type="compositionally biased region" description="Low complexity" evidence="1">
    <location>
        <begin position="313"/>
        <end position="334"/>
    </location>
</feature>
<feature type="compositionally biased region" description="Polar residues" evidence="1">
    <location>
        <begin position="29"/>
        <end position="38"/>
    </location>
</feature>
<feature type="region of interest" description="Disordered" evidence="1">
    <location>
        <begin position="374"/>
        <end position="393"/>
    </location>
</feature>
<dbReference type="PROSITE" id="PS50969">
    <property type="entry name" value="FCP1"/>
    <property type="match status" value="1"/>
</dbReference>
<sequence length="594" mass="62724">MSRDTPSQTPQQPVAEGSKEEISYAPEEGSSSNNNAITTKKGRSLLHVPSRSSSQKIQPSPTSTGLSGATASDSRDSIGRQSRESKTSFLGGGRHHPNGSVSSKHSGVVTGPTNTPGNSQPSSPAVATNAQKAQRKKGGGGGGFLALFGCCTVPDDANGLDDVEQPLPANKLKDIPPRPATASRRTGTPNDEISAVTGALGRSQLPQAQQQQLNEKDEHRQETIADEPLLQTRQPEQQYMPSAGGVAAAGAAAAGVASSSREKRSSGSTSVQDQTSSTAASTAVAGTSTLGDSDSKRASSTVAGSAAPIVTVDPPVQQAADEQQQPEASAQASSFVEEGEEQGRVADDVDMPDAGVATASASHARSVPEVLPNVPPPPPGPAPTGALPQVENHNGTNNLAIAELIEAHRQKALLPPIEPHLKGRKCLVLDLDETLVHSSFKILHQADFTIPVEIEGNYHNIYVIKRPGVDQFMKRVGELYEVVVFTASVSKYGNPLLDQLDIHDVVHHRLFRESCFNHQGNYVKDLSMIGRDLKDTIIIDNSPTSYIFHPQHAVPISSWFSDAHDNELLDLIPVLEDLAGPTVQDVSLVLDVTL</sequence>
<dbReference type="InterPro" id="IPR036412">
    <property type="entry name" value="HAD-like_sf"/>
</dbReference>
<dbReference type="EMBL" id="CAWUHD010000126">
    <property type="protein sequence ID" value="CAK7233792.1"/>
    <property type="molecule type" value="Genomic_DNA"/>
</dbReference>
<evidence type="ECO:0000259" key="2">
    <source>
        <dbReference type="PROSITE" id="PS50969"/>
    </source>
</evidence>
<dbReference type="InterPro" id="IPR023214">
    <property type="entry name" value="HAD_sf"/>
</dbReference>
<feature type="compositionally biased region" description="Polar residues" evidence="1">
    <location>
        <begin position="50"/>
        <end position="72"/>
    </location>
</feature>
<dbReference type="SUPFAM" id="SSF56784">
    <property type="entry name" value="HAD-like"/>
    <property type="match status" value="1"/>
</dbReference>
<dbReference type="CDD" id="cd07521">
    <property type="entry name" value="HAD_FCP1-like"/>
    <property type="match status" value="1"/>
</dbReference>
<gene>
    <name evidence="3" type="ORF">SEUCBS140593_008719</name>
</gene>
<dbReference type="InterPro" id="IPR050365">
    <property type="entry name" value="TIM50"/>
</dbReference>
<dbReference type="InterPro" id="IPR004274">
    <property type="entry name" value="FCP1_dom"/>
</dbReference>
<protein>
    <recommendedName>
        <fullName evidence="2">FCP1 homology domain-containing protein</fullName>
    </recommendedName>
</protein>
<feature type="compositionally biased region" description="Polar residues" evidence="1">
    <location>
        <begin position="99"/>
        <end position="132"/>
    </location>
</feature>
<name>A0ABP0CQC5_9PEZI</name>
<feature type="compositionally biased region" description="Low complexity" evidence="1">
    <location>
        <begin position="242"/>
        <end position="259"/>
    </location>
</feature>
<feature type="compositionally biased region" description="Low complexity" evidence="1">
    <location>
        <begin position="204"/>
        <end position="213"/>
    </location>
</feature>
<feature type="region of interest" description="Disordered" evidence="1">
    <location>
        <begin position="1"/>
        <end position="349"/>
    </location>
</feature>
<dbReference type="SMART" id="SM00577">
    <property type="entry name" value="CPDc"/>
    <property type="match status" value="1"/>
</dbReference>
<evidence type="ECO:0000313" key="3">
    <source>
        <dbReference type="EMBL" id="CAK7233792.1"/>
    </source>
</evidence>
<reference evidence="3 4" key="1">
    <citation type="submission" date="2024-01" db="EMBL/GenBank/DDBJ databases">
        <authorList>
            <person name="Allen C."/>
            <person name="Tagirdzhanova G."/>
        </authorList>
    </citation>
    <scope>NUCLEOTIDE SEQUENCE [LARGE SCALE GENOMIC DNA]</scope>
</reference>
<comment type="caution">
    <text evidence="3">The sequence shown here is derived from an EMBL/GenBank/DDBJ whole genome shotgun (WGS) entry which is preliminary data.</text>
</comment>